<keyword evidence="1" id="KW-0472">Membrane</keyword>
<proteinExistence type="predicted"/>
<evidence type="ECO:0000313" key="3">
    <source>
        <dbReference type="WBParaSite" id="nRc.2.0.1.t04377-RA"/>
    </source>
</evidence>
<dbReference type="WBParaSite" id="nRc.2.0.1.t04377-RA">
    <property type="protein sequence ID" value="nRc.2.0.1.t04377-RA"/>
    <property type="gene ID" value="nRc.2.0.1.g04377"/>
</dbReference>
<keyword evidence="2" id="KW-1185">Reference proteome</keyword>
<dbReference type="AlphaFoldDB" id="A0A915HSM1"/>
<keyword evidence="1" id="KW-0812">Transmembrane</keyword>
<reference evidence="3" key="1">
    <citation type="submission" date="2022-11" db="UniProtKB">
        <authorList>
            <consortium name="WormBaseParasite"/>
        </authorList>
    </citation>
    <scope>IDENTIFICATION</scope>
</reference>
<feature type="transmembrane region" description="Helical" evidence="1">
    <location>
        <begin position="215"/>
        <end position="235"/>
    </location>
</feature>
<protein>
    <submittedName>
        <fullName evidence="3">Taste receptor type 2</fullName>
    </submittedName>
</protein>
<organism evidence="2 3">
    <name type="scientific">Romanomermis culicivorax</name>
    <name type="common">Nematode worm</name>
    <dbReference type="NCBI Taxonomy" id="13658"/>
    <lineage>
        <taxon>Eukaryota</taxon>
        <taxon>Metazoa</taxon>
        <taxon>Ecdysozoa</taxon>
        <taxon>Nematoda</taxon>
        <taxon>Enoplea</taxon>
        <taxon>Dorylaimia</taxon>
        <taxon>Mermithida</taxon>
        <taxon>Mermithoidea</taxon>
        <taxon>Mermithidae</taxon>
        <taxon>Romanomermis</taxon>
    </lineage>
</organism>
<keyword evidence="1" id="KW-1133">Transmembrane helix</keyword>
<dbReference type="Proteomes" id="UP000887565">
    <property type="component" value="Unplaced"/>
</dbReference>
<sequence length="269" mass="30976">MNNSSSMNGVFEQNNICSNSQTFCEALGITFESLSIVGLIFNSTLIILFLKFKYWERDRVAVHISPELIAAVPEKSFDWWDVTTNFIVFYVWIVNLFTLAYMCFMSINISLAHEMNHSNEDQYLEYMLHVLNISLIIFTVVLYSKCIMRIRSATGKVTAAGPAILDNFTVKRRKRNLRLVIHYALITLTFIFLVFSWIVYKMFDATYFIVALKKTAYFANSLITGLIFTVTNTFVKEDFLTLVCGKPRQEVLSTKTNHHTTKVNADNIN</sequence>
<name>A0A915HSM1_ROMCU</name>
<feature type="transmembrane region" description="Helical" evidence="1">
    <location>
        <begin position="87"/>
        <end position="111"/>
    </location>
</feature>
<evidence type="ECO:0000313" key="2">
    <source>
        <dbReference type="Proteomes" id="UP000887565"/>
    </source>
</evidence>
<accession>A0A915HSM1</accession>
<dbReference type="Gene3D" id="1.20.1070.10">
    <property type="entry name" value="Rhodopsin 7-helix transmembrane proteins"/>
    <property type="match status" value="1"/>
</dbReference>
<feature type="transmembrane region" description="Helical" evidence="1">
    <location>
        <begin position="123"/>
        <end position="143"/>
    </location>
</feature>
<feature type="transmembrane region" description="Helical" evidence="1">
    <location>
        <begin position="180"/>
        <end position="203"/>
    </location>
</feature>
<evidence type="ECO:0000256" key="1">
    <source>
        <dbReference type="SAM" id="Phobius"/>
    </source>
</evidence>
<feature type="transmembrane region" description="Helical" evidence="1">
    <location>
        <begin position="29"/>
        <end position="50"/>
    </location>
</feature>